<dbReference type="VEuPathDB" id="AmoebaDB:NAEGRDRAFT_70428"/>
<dbReference type="InterPro" id="IPR009091">
    <property type="entry name" value="RCC1/BLIP-II"/>
</dbReference>
<dbReference type="Proteomes" id="UP000006671">
    <property type="component" value="Unassembled WGS sequence"/>
</dbReference>
<name>D2VNA6_NAEGR</name>
<reference evidence="2 3" key="1">
    <citation type="journal article" date="2010" name="Cell">
        <title>The genome of Naegleria gruberi illuminates early eukaryotic versatility.</title>
        <authorList>
            <person name="Fritz-Laylin L.K."/>
            <person name="Prochnik S.E."/>
            <person name="Ginger M.L."/>
            <person name="Dacks J.B."/>
            <person name="Carpenter M.L."/>
            <person name="Field M.C."/>
            <person name="Kuo A."/>
            <person name="Paredez A."/>
            <person name="Chapman J."/>
            <person name="Pham J."/>
            <person name="Shu S."/>
            <person name="Neupane R."/>
            <person name="Cipriano M."/>
            <person name="Mancuso J."/>
            <person name="Tu H."/>
            <person name="Salamov A."/>
            <person name="Lindquist E."/>
            <person name="Shapiro H."/>
            <person name="Lucas S."/>
            <person name="Grigoriev I.V."/>
            <person name="Cande W.Z."/>
            <person name="Fulton C."/>
            <person name="Rokhsar D.S."/>
            <person name="Dawson S.C."/>
        </authorList>
    </citation>
    <scope>NUCLEOTIDE SEQUENCE [LARGE SCALE GENOMIC DNA]</scope>
    <source>
        <strain evidence="2 3">NEG-M</strain>
    </source>
</reference>
<accession>D2VNA6</accession>
<proteinExistence type="predicted"/>
<sequence length="189" mass="21290">MEEEIIGTSANINSVVLLVQHKKSKRTRIFIREPKNHLSKVYNTHNIDGIEWREVLDLETLLLDGEWIITCSCSWATVAFVTSFGRILTIGSNHKGELGRPSTKFDNAGECEIVSKTSSNKPFFVKTKSGEYDLLALTKDGKVYRCGYSLGLDGTLERLTEFDSQILDEDEVYEDIAFTARRGFALTSK</sequence>
<gene>
    <name evidence="2" type="ORF">NAEGRDRAFT_70428</name>
</gene>
<protein>
    <submittedName>
        <fullName evidence="2">Predicted protein</fullName>
    </submittedName>
</protein>
<dbReference type="InParanoid" id="D2VNA6"/>
<dbReference type="EMBL" id="GG738884">
    <property type="protein sequence ID" value="EFC41619.1"/>
    <property type="molecule type" value="Genomic_DNA"/>
</dbReference>
<dbReference type="RefSeq" id="XP_002674363.1">
    <property type="nucleotide sequence ID" value="XM_002674317.1"/>
</dbReference>
<feature type="repeat" description="RCC1" evidence="1">
    <location>
        <begin position="85"/>
        <end position="140"/>
    </location>
</feature>
<evidence type="ECO:0000256" key="1">
    <source>
        <dbReference type="PROSITE-ProRule" id="PRU00235"/>
    </source>
</evidence>
<evidence type="ECO:0000313" key="2">
    <source>
        <dbReference type="EMBL" id="EFC41619.1"/>
    </source>
</evidence>
<dbReference type="PROSITE" id="PS50012">
    <property type="entry name" value="RCC1_3"/>
    <property type="match status" value="1"/>
</dbReference>
<dbReference type="SUPFAM" id="SSF50985">
    <property type="entry name" value="RCC1/BLIP-II"/>
    <property type="match status" value="1"/>
</dbReference>
<keyword evidence="3" id="KW-1185">Reference proteome</keyword>
<dbReference type="KEGG" id="ngr:NAEGRDRAFT_70428"/>
<evidence type="ECO:0000313" key="3">
    <source>
        <dbReference type="Proteomes" id="UP000006671"/>
    </source>
</evidence>
<dbReference type="GeneID" id="8851454"/>
<dbReference type="InterPro" id="IPR000408">
    <property type="entry name" value="Reg_chr_condens"/>
</dbReference>
<dbReference type="AlphaFoldDB" id="D2VNA6"/>
<organism evidence="3">
    <name type="scientific">Naegleria gruberi</name>
    <name type="common">Amoeba</name>
    <dbReference type="NCBI Taxonomy" id="5762"/>
    <lineage>
        <taxon>Eukaryota</taxon>
        <taxon>Discoba</taxon>
        <taxon>Heterolobosea</taxon>
        <taxon>Tetramitia</taxon>
        <taxon>Eutetramitia</taxon>
        <taxon>Vahlkampfiidae</taxon>
        <taxon>Naegleria</taxon>
    </lineage>
</organism>
<dbReference type="Gene3D" id="2.130.10.30">
    <property type="entry name" value="Regulator of chromosome condensation 1/beta-lactamase-inhibitor protein II"/>
    <property type="match status" value="1"/>
</dbReference>